<dbReference type="Gene3D" id="3.40.50.1820">
    <property type="entry name" value="alpha/beta hydrolase"/>
    <property type="match status" value="1"/>
</dbReference>
<dbReference type="Pfam" id="PF18117">
    <property type="entry name" value="EDS1_EP"/>
    <property type="match status" value="1"/>
</dbReference>
<evidence type="ECO:0000256" key="4">
    <source>
        <dbReference type="ARBA" id="ARBA00022801"/>
    </source>
</evidence>
<comment type="subcellular location">
    <subcellularLocation>
        <location evidence="2">Cytoplasm</location>
    </subcellularLocation>
    <subcellularLocation>
        <location evidence="1">Nucleus</location>
    </subcellularLocation>
</comment>
<dbReference type="GO" id="GO:0006952">
    <property type="term" value="P:defense response"/>
    <property type="evidence" value="ECO:0007669"/>
    <property type="project" value="UniProtKB-KW"/>
</dbReference>
<keyword evidence="6" id="KW-0539">Nucleus</keyword>
<dbReference type="Proteomes" id="UP001558713">
    <property type="component" value="Unassembled WGS sequence"/>
</dbReference>
<evidence type="ECO:0000256" key="6">
    <source>
        <dbReference type="ARBA" id="ARBA00023242"/>
    </source>
</evidence>
<keyword evidence="11" id="KW-1185">Reference proteome</keyword>
<organism evidence="10 11">
    <name type="scientific">Cardamine amara subsp. amara</name>
    <dbReference type="NCBI Taxonomy" id="228776"/>
    <lineage>
        <taxon>Eukaryota</taxon>
        <taxon>Viridiplantae</taxon>
        <taxon>Streptophyta</taxon>
        <taxon>Embryophyta</taxon>
        <taxon>Tracheophyta</taxon>
        <taxon>Spermatophyta</taxon>
        <taxon>Magnoliopsida</taxon>
        <taxon>eudicotyledons</taxon>
        <taxon>Gunneridae</taxon>
        <taxon>Pentapetalae</taxon>
        <taxon>rosids</taxon>
        <taxon>malvids</taxon>
        <taxon>Brassicales</taxon>
        <taxon>Brassicaceae</taxon>
        <taxon>Cardamineae</taxon>
        <taxon>Cardamine</taxon>
    </lineage>
</organism>
<dbReference type="AlphaFoldDB" id="A0ABD0ZFN8"/>
<dbReference type="PANTHER" id="PTHR47090:SF2">
    <property type="entry name" value="PROTEIN EDS1-RELATED"/>
    <property type="match status" value="1"/>
</dbReference>
<dbReference type="GO" id="GO:0005737">
    <property type="term" value="C:cytoplasm"/>
    <property type="evidence" value="ECO:0007669"/>
    <property type="project" value="UniProtKB-SubCell"/>
</dbReference>
<evidence type="ECO:0000313" key="10">
    <source>
        <dbReference type="EMBL" id="KAL1192816.1"/>
    </source>
</evidence>
<dbReference type="PANTHER" id="PTHR47090">
    <property type="entry name" value="PROTEIN EDS1-RELATED"/>
    <property type="match status" value="1"/>
</dbReference>
<dbReference type="GO" id="GO:0016787">
    <property type="term" value="F:hydrolase activity"/>
    <property type="evidence" value="ECO:0007669"/>
    <property type="project" value="UniProtKB-KW"/>
</dbReference>
<dbReference type="InterPro" id="IPR002921">
    <property type="entry name" value="Fungal_lipase-type"/>
</dbReference>
<dbReference type="Pfam" id="PF01764">
    <property type="entry name" value="Lipase_3"/>
    <property type="match status" value="1"/>
</dbReference>
<protein>
    <submittedName>
        <fullName evidence="10">Protein EDS1B</fullName>
    </submittedName>
</protein>
<keyword evidence="3" id="KW-0963">Cytoplasm</keyword>
<feature type="domain" description="EDS1 EP" evidence="9">
    <location>
        <begin position="393"/>
        <end position="605"/>
    </location>
</feature>
<dbReference type="InterPro" id="IPR029058">
    <property type="entry name" value="AB_hydrolase_fold"/>
</dbReference>
<name>A0ABD0ZFN8_CARAN</name>
<evidence type="ECO:0000313" key="11">
    <source>
        <dbReference type="Proteomes" id="UP001558713"/>
    </source>
</evidence>
<feature type="coiled-coil region" evidence="7">
    <location>
        <begin position="354"/>
        <end position="381"/>
    </location>
</feature>
<gene>
    <name evidence="10" type="ORF">V5N11_006452</name>
</gene>
<dbReference type="InterPro" id="IPR041266">
    <property type="entry name" value="EDS1_EP"/>
</dbReference>
<dbReference type="SUPFAM" id="SSF53474">
    <property type="entry name" value="alpha/beta-Hydrolases"/>
    <property type="match status" value="1"/>
</dbReference>
<reference evidence="10 11" key="1">
    <citation type="submission" date="2024-04" db="EMBL/GenBank/DDBJ databases">
        <title>Genome assembly C_amara_ONT_v2.</title>
        <authorList>
            <person name="Yant L."/>
            <person name="Moore C."/>
            <person name="Slenker M."/>
        </authorList>
    </citation>
    <scope>NUCLEOTIDE SEQUENCE [LARGE SCALE GENOMIC DNA]</scope>
    <source>
        <tissue evidence="10">Leaf</tissue>
    </source>
</reference>
<evidence type="ECO:0000259" key="8">
    <source>
        <dbReference type="Pfam" id="PF01764"/>
    </source>
</evidence>
<evidence type="ECO:0000256" key="1">
    <source>
        <dbReference type="ARBA" id="ARBA00004123"/>
    </source>
</evidence>
<evidence type="ECO:0000259" key="9">
    <source>
        <dbReference type="Pfam" id="PF18117"/>
    </source>
</evidence>
<dbReference type="EMBL" id="JBANAX010000809">
    <property type="protein sequence ID" value="KAL1192816.1"/>
    <property type="molecule type" value="Genomic_DNA"/>
</dbReference>
<keyword evidence="4" id="KW-0378">Hydrolase</keyword>
<dbReference type="CDD" id="cd00741">
    <property type="entry name" value="Lipase"/>
    <property type="match status" value="1"/>
</dbReference>
<evidence type="ECO:0000256" key="5">
    <source>
        <dbReference type="ARBA" id="ARBA00022821"/>
    </source>
</evidence>
<comment type="caution">
    <text evidence="10">The sequence shown here is derived from an EMBL/GenBank/DDBJ whole genome shotgun (WGS) entry which is preliminary data.</text>
</comment>
<evidence type="ECO:0000256" key="3">
    <source>
        <dbReference type="ARBA" id="ARBA00022490"/>
    </source>
</evidence>
<evidence type="ECO:0000256" key="2">
    <source>
        <dbReference type="ARBA" id="ARBA00004496"/>
    </source>
</evidence>
<proteinExistence type="predicted"/>
<sequence>MAFQALPGFNGVLITGSLTASQSANQQDQNYSIEVQGEVVFFAFRPYFSTNNFFAPANGSPFGEIKMNRNQFPCMRSIGNNEDATVNEAFLKNLEDIIIDPRTSFDASVKMAVDSKKKIVFTGHSSGGATAILATVWYLEKYFIRNPIDALEPRCVTFGAPLVGDSIFNHALGRENWSRFFLNFVTRFDIVPRIMLARKTSIEQNLPYVLGLLGGSSQERDLRITEFFTTVMRDTYTGASQAVCQLTAHGDAFLETLSSFLEISPYRPVGTFVFSTEERLVAVNNSDAILQILFYTCQSNNDQECSQIPFLSISDHHSYGQLVQSMGGMTINHVDLHHGGNSLVTAFNDLGLSSRAIQCVRAALEAEKQRYKNEEEAKSKRDKILKKLAWIEDEYKPKCKAHKNGYYDSFKRSNEEKDFQANVTRAELAGVFDEVLGLVKQGQLPDGFEGDKGWIDLANRYRRLVEPLDISNYHRHLKNEDTGPYMVKGRPNRYIYAHRGYEHDKLKATGMTAEDAFWSKVYALNLGSQQEVQEMLKISGSKCGSCFWAEVEELRGKPYEKVGVRVKTLEALIDGWIAEGELDQEIFLQDSTFMKWWNTFPDNHKINSPVQKYITE</sequence>
<dbReference type="InterPro" id="IPR044214">
    <property type="entry name" value="EDS1-like"/>
</dbReference>
<evidence type="ECO:0000256" key="7">
    <source>
        <dbReference type="SAM" id="Coils"/>
    </source>
</evidence>
<keyword evidence="5" id="KW-0611">Plant defense</keyword>
<feature type="domain" description="Fungal lipase-type" evidence="8">
    <location>
        <begin position="80"/>
        <end position="197"/>
    </location>
</feature>
<keyword evidence="7" id="KW-0175">Coiled coil</keyword>
<dbReference type="GO" id="GO:0005634">
    <property type="term" value="C:nucleus"/>
    <property type="evidence" value="ECO:0007669"/>
    <property type="project" value="UniProtKB-SubCell"/>
</dbReference>
<accession>A0ABD0ZFN8</accession>